<gene>
    <name evidence="4" type="ORF">C7383_106265</name>
</gene>
<evidence type="ECO:0000313" key="4">
    <source>
        <dbReference type="EMBL" id="PWJ75695.1"/>
    </source>
</evidence>
<dbReference type="PANTHER" id="PTHR43479:SF11">
    <property type="entry name" value="ACREF_ENVCD OPERON REPRESSOR-RELATED"/>
    <property type="match status" value="1"/>
</dbReference>
<dbReference type="GO" id="GO:0003677">
    <property type="term" value="F:DNA binding"/>
    <property type="evidence" value="ECO:0007669"/>
    <property type="project" value="UniProtKB-UniRule"/>
</dbReference>
<evidence type="ECO:0000256" key="1">
    <source>
        <dbReference type="ARBA" id="ARBA00023125"/>
    </source>
</evidence>
<dbReference type="EMBL" id="QGGY01000006">
    <property type="protein sequence ID" value="PWJ75695.1"/>
    <property type="molecule type" value="Genomic_DNA"/>
</dbReference>
<dbReference type="Proteomes" id="UP000245412">
    <property type="component" value="Unassembled WGS sequence"/>
</dbReference>
<evidence type="ECO:0000313" key="5">
    <source>
        <dbReference type="Proteomes" id="UP000245412"/>
    </source>
</evidence>
<evidence type="ECO:0000259" key="3">
    <source>
        <dbReference type="PROSITE" id="PS50977"/>
    </source>
</evidence>
<sequence>MRISKEPEVRKQEIIDTAMKVFAERGYEAVTMKDIAREMNVASGLCYHYFQNKQALYEEAVKKYAQSCSRSFIEVFSQTDLSVNECIERLGKVWQEAEDDCSYVYAGFFHEKGNELFHRQLDMEMLHIILPYVAAYLEELKKRKEINVPDARAAALFILNGEIGLINDSEMNSDQKLEILKEFVLKVLK</sequence>
<name>A0AB73T416_9FIRM</name>
<dbReference type="PROSITE" id="PS50977">
    <property type="entry name" value="HTH_TETR_2"/>
    <property type="match status" value="1"/>
</dbReference>
<proteinExistence type="predicted"/>
<dbReference type="AlphaFoldDB" id="A0AB73T416"/>
<reference evidence="4 5" key="1">
    <citation type="submission" date="2018-05" db="EMBL/GenBank/DDBJ databases">
        <authorList>
            <person name="Goeker M."/>
            <person name="Huntemann M."/>
            <person name="Clum A."/>
            <person name="Pillay M."/>
            <person name="Palaniappan K."/>
            <person name="Varghese N."/>
            <person name="Mikhailova N."/>
            <person name="Stamatis D."/>
            <person name="Reddy T."/>
            <person name="Daum C."/>
            <person name="Shapiro N."/>
            <person name="Ivanova N."/>
            <person name="Kyrpides N."/>
            <person name="Woyke T."/>
        </authorList>
    </citation>
    <scope>NUCLEOTIDE SEQUENCE [LARGE SCALE GENOMIC DNA]</scope>
    <source>
        <strain evidence="4 5">DSM 26524</strain>
    </source>
</reference>
<feature type="domain" description="HTH tetR-type" evidence="3">
    <location>
        <begin position="8"/>
        <end position="68"/>
    </location>
</feature>
<dbReference type="InterPro" id="IPR050624">
    <property type="entry name" value="HTH-type_Tx_Regulator"/>
</dbReference>
<dbReference type="InterPro" id="IPR001647">
    <property type="entry name" value="HTH_TetR"/>
</dbReference>
<dbReference type="SUPFAM" id="SSF46689">
    <property type="entry name" value="Homeodomain-like"/>
    <property type="match status" value="1"/>
</dbReference>
<dbReference type="PANTHER" id="PTHR43479">
    <property type="entry name" value="ACREF/ENVCD OPERON REPRESSOR-RELATED"/>
    <property type="match status" value="1"/>
</dbReference>
<keyword evidence="5" id="KW-1185">Reference proteome</keyword>
<dbReference type="Pfam" id="PF00440">
    <property type="entry name" value="TetR_N"/>
    <property type="match status" value="1"/>
</dbReference>
<accession>A0AB73T416</accession>
<comment type="caution">
    <text evidence="4">The sequence shown here is derived from an EMBL/GenBank/DDBJ whole genome shotgun (WGS) entry which is preliminary data.</text>
</comment>
<protein>
    <submittedName>
        <fullName evidence="4">TetR family transcriptional regulator</fullName>
    </submittedName>
</protein>
<dbReference type="Gene3D" id="1.10.357.10">
    <property type="entry name" value="Tetracycline Repressor, domain 2"/>
    <property type="match status" value="1"/>
</dbReference>
<feature type="DNA-binding region" description="H-T-H motif" evidence="2">
    <location>
        <begin position="31"/>
        <end position="50"/>
    </location>
</feature>
<organism evidence="4 5">
    <name type="scientific">Murimonas intestini</name>
    <dbReference type="NCBI Taxonomy" id="1337051"/>
    <lineage>
        <taxon>Bacteria</taxon>
        <taxon>Bacillati</taxon>
        <taxon>Bacillota</taxon>
        <taxon>Clostridia</taxon>
        <taxon>Lachnospirales</taxon>
        <taxon>Lachnospiraceae</taxon>
        <taxon>Murimonas</taxon>
    </lineage>
</organism>
<dbReference type="InterPro" id="IPR009057">
    <property type="entry name" value="Homeodomain-like_sf"/>
</dbReference>
<evidence type="ECO:0000256" key="2">
    <source>
        <dbReference type="PROSITE-ProRule" id="PRU00335"/>
    </source>
</evidence>
<dbReference type="RefSeq" id="WP_109626617.1">
    <property type="nucleotide sequence ID" value="NZ_JANKBI010000004.1"/>
</dbReference>
<dbReference type="PRINTS" id="PR00455">
    <property type="entry name" value="HTHTETR"/>
</dbReference>
<keyword evidence="1 2" id="KW-0238">DNA-binding</keyword>